<comment type="caution">
    <text evidence="2">The sequence shown here is derived from an EMBL/GenBank/DDBJ whole genome shotgun (WGS) entry which is preliminary data.</text>
</comment>
<organism evidence="2 3">
    <name type="scientific">Petrolisthes cinctipes</name>
    <name type="common">Flat porcelain crab</name>
    <dbReference type="NCBI Taxonomy" id="88211"/>
    <lineage>
        <taxon>Eukaryota</taxon>
        <taxon>Metazoa</taxon>
        <taxon>Ecdysozoa</taxon>
        <taxon>Arthropoda</taxon>
        <taxon>Crustacea</taxon>
        <taxon>Multicrustacea</taxon>
        <taxon>Malacostraca</taxon>
        <taxon>Eumalacostraca</taxon>
        <taxon>Eucarida</taxon>
        <taxon>Decapoda</taxon>
        <taxon>Pleocyemata</taxon>
        <taxon>Anomura</taxon>
        <taxon>Galatheoidea</taxon>
        <taxon>Porcellanidae</taxon>
        <taxon>Petrolisthes</taxon>
    </lineage>
</organism>
<dbReference type="EMBL" id="JAWQEG010001883">
    <property type="protein sequence ID" value="KAK3876007.1"/>
    <property type="molecule type" value="Genomic_DNA"/>
</dbReference>
<feature type="chain" id="PRO_5041970824" description="Secreted protein" evidence="1">
    <location>
        <begin position="30"/>
        <end position="68"/>
    </location>
</feature>
<evidence type="ECO:0008006" key="4">
    <source>
        <dbReference type="Google" id="ProtNLM"/>
    </source>
</evidence>
<gene>
    <name evidence="2" type="ORF">Pcinc_019150</name>
</gene>
<keyword evidence="1" id="KW-0732">Signal</keyword>
<sequence length="68" mass="7529">MFTNFTVNQPGTASEALLLLLLLLHCTLLQTCSRCLAACESGCGAWLFCQVFLFLVNEQFLGRETITL</sequence>
<name>A0AAE1KLX9_PETCI</name>
<evidence type="ECO:0000313" key="3">
    <source>
        <dbReference type="Proteomes" id="UP001286313"/>
    </source>
</evidence>
<feature type="signal peptide" evidence="1">
    <location>
        <begin position="1"/>
        <end position="29"/>
    </location>
</feature>
<protein>
    <recommendedName>
        <fullName evidence="4">Secreted protein</fullName>
    </recommendedName>
</protein>
<proteinExistence type="predicted"/>
<dbReference type="AlphaFoldDB" id="A0AAE1KLX9"/>
<dbReference type="Proteomes" id="UP001286313">
    <property type="component" value="Unassembled WGS sequence"/>
</dbReference>
<keyword evidence="3" id="KW-1185">Reference proteome</keyword>
<accession>A0AAE1KLX9</accession>
<evidence type="ECO:0000256" key="1">
    <source>
        <dbReference type="SAM" id="SignalP"/>
    </source>
</evidence>
<reference evidence="2" key="1">
    <citation type="submission" date="2023-10" db="EMBL/GenBank/DDBJ databases">
        <title>Genome assemblies of two species of porcelain crab, Petrolisthes cinctipes and Petrolisthes manimaculis (Anomura: Porcellanidae).</title>
        <authorList>
            <person name="Angst P."/>
        </authorList>
    </citation>
    <scope>NUCLEOTIDE SEQUENCE</scope>
    <source>
        <strain evidence="2">PB745_01</strain>
        <tissue evidence="2">Gill</tissue>
    </source>
</reference>
<evidence type="ECO:0000313" key="2">
    <source>
        <dbReference type="EMBL" id="KAK3876007.1"/>
    </source>
</evidence>